<evidence type="ECO:0000256" key="3">
    <source>
        <dbReference type="ARBA" id="ARBA00038766"/>
    </source>
</evidence>
<dbReference type="Pfam" id="PF02752">
    <property type="entry name" value="Arrestin_C"/>
    <property type="match status" value="1"/>
</dbReference>
<reference evidence="6 7" key="1">
    <citation type="submission" date="2015-01" db="EMBL/GenBank/DDBJ databases">
        <title>The Genome Sequence of Exophiala mesophila CBS40295.</title>
        <authorList>
            <consortium name="The Broad Institute Genomics Platform"/>
            <person name="Cuomo C."/>
            <person name="de Hoog S."/>
            <person name="Gorbushina A."/>
            <person name="Stielow B."/>
            <person name="Teixiera M."/>
            <person name="Abouelleil A."/>
            <person name="Chapman S.B."/>
            <person name="Priest M."/>
            <person name="Young S.K."/>
            <person name="Wortman J."/>
            <person name="Nusbaum C."/>
            <person name="Birren B."/>
        </authorList>
    </citation>
    <scope>NUCLEOTIDE SEQUENCE [LARGE SCALE GENOMIC DNA]</scope>
    <source>
        <strain evidence="6 7">CBS 40295</strain>
    </source>
</reference>
<name>A0A0D1ZD41_EXOME</name>
<dbReference type="Proteomes" id="UP000054302">
    <property type="component" value="Unassembled WGS sequence"/>
</dbReference>
<dbReference type="VEuPathDB" id="FungiDB:PV10_06350"/>
<dbReference type="RefSeq" id="XP_016223433.1">
    <property type="nucleotide sequence ID" value="XM_016371140.1"/>
</dbReference>
<feature type="region of interest" description="Disordered" evidence="4">
    <location>
        <begin position="1"/>
        <end position="34"/>
    </location>
</feature>
<organism evidence="6 7">
    <name type="scientific">Exophiala mesophila</name>
    <name type="common">Black yeast-like fungus</name>
    <dbReference type="NCBI Taxonomy" id="212818"/>
    <lineage>
        <taxon>Eukaryota</taxon>
        <taxon>Fungi</taxon>
        <taxon>Dikarya</taxon>
        <taxon>Ascomycota</taxon>
        <taxon>Pezizomycotina</taxon>
        <taxon>Eurotiomycetes</taxon>
        <taxon>Chaetothyriomycetidae</taxon>
        <taxon>Chaetothyriales</taxon>
        <taxon>Herpotrichiellaceae</taxon>
        <taxon>Exophiala</taxon>
    </lineage>
</organism>
<feature type="region of interest" description="Disordered" evidence="4">
    <location>
        <begin position="961"/>
        <end position="1048"/>
    </location>
</feature>
<dbReference type="PANTHER" id="PTHR11188">
    <property type="entry name" value="ARRESTIN DOMAIN CONTAINING PROTEIN"/>
    <property type="match status" value="1"/>
</dbReference>
<feature type="compositionally biased region" description="Low complexity" evidence="4">
    <location>
        <begin position="287"/>
        <end position="315"/>
    </location>
</feature>
<dbReference type="Gene3D" id="2.60.40.640">
    <property type="match status" value="1"/>
</dbReference>
<dbReference type="Pfam" id="PF00339">
    <property type="entry name" value="Arrestin_N"/>
    <property type="match status" value="1"/>
</dbReference>
<dbReference type="OrthoDB" id="2333384at2759"/>
<feature type="region of interest" description="Disordered" evidence="4">
    <location>
        <begin position="364"/>
        <end position="413"/>
    </location>
</feature>
<feature type="compositionally biased region" description="Low complexity" evidence="4">
    <location>
        <begin position="386"/>
        <end position="401"/>
    </location>
</feature>
<dbReference type="GO" id="GO:0030674">
    <property type="term" value="F:protein-macromolecule adaptor activity"/>
    <property type="evidence" value="ECO:0007669"/>
    <property type="project" value="TreeGrafter"/>
</dbReference>
<evidence type="ECO:0000313" key="7">
    <source>
        <dbReference type="Proteomes" id="UP000054302"/>
    </source>
</evidence>
<feature type="compositionally biased region" description="Basic and acidic residues" evidence="4">
    <location>
        <begin position="252"/>
        <end position="271"/>
    </location>
</feature>
<comment type="subunit">
    <text evidence="3">Interacts with hulA.</text>
</comment>
<accession>A0A0D1ZD41</accession>
<dbReference type="SMART" id="SM01017">
    <property type="entry name" value="Arrestin_C"/>
    <property type="match status" value="1"/>
</dbReference>
<dbReference type="InterPro" id="IPR011021">
    <property type="entry name" value="Arrestin-like_N"/>
</dbReference>
<dbReference type="InterPro" id="IPR014756">
    <property type="entry name" value="Ig_E-set"/>
</dbReference>
<evidence type="ECO:0000259" key="5">
    <source>
        <dbReference type="SMART" id="SM01017"/>
    </source>
</evidence>
<sequence length="1048" mass="113697">MSLATSNDGHQFRPRRTESRLSSLKATAHQEDHQIHDRIECRQCIATPPQGTLPRSTITQHENNHQHVAAGTGAGGDASGGCPHISHPRLAQRDQHIVVSKHNPNAHEIQLSASIPAPEVQLQLQAQHRVTSSALSTVIYSSSEGILSPQEELGRQEPNPDAEQARARQHLGGFGFGRQQGSLSVRLGVGPTTDYPTLATPDRLGLGSLAPTKPEAPEAVTLGCSTGAERAKGPDSATSDRQCHHPGPSEPRVSRASREPERPECAPEAERVPAPVLGESAPPSPPTTNTTSTPTPTPTRSLPSSHPGSGLGSVPVPVPTPRALAPSPLSAGLTANVDNIRNPSTANVTNVAVPVDQRLITSRLKPILRRSRKHSPSECQHEPALRSTLTTRPSRSSSNSSIADRHLLKTTPPSKSSAMALKFLTSHSSHSGSSSSVKYFDIRLDNDYIVFRGSEDEASSAELSGSVVLCLTDILNIAQIHLTLSGIVHMSYQASSSSSMSGRRTNSKEKTFFEKNWTFRDPGKGKTEMLCPDNYEWPFSCILEGGLPESVEGLKDAWVIYRLKAEVVRKRGRDIVVRKPLRVVRTLDASALELAHAMSVENIWPNKIEYSISIPNKAVAFGSFVQVDFKLIPLLKGLVIGNVSTQVKEEQEFVVDPEWGVSAVGGGQIKQDRVIVADLHRINVEDEQILDETAEGFEFSRYLELPKSLNHCLQDCNTKGIKVRHKVKFNVQLHNPDGHISELRANLPVSLYISPSLPINENNDLVDQTPQASRAAIANDLANAAPPVYGKHTLDTLYSDIDGYRTPGTALSTPGTPYLHSRHASSDNLASLAAITNGNYVSPVALQNRLQDLRVGFVSGSLEDDHNIPMGLENGQRSQSQEDYFVPHESSNGSANTRFSPYDASRSGGQSGTPSQPGSNLMSRRTSEEEDGTFSGARTPFPQYDHMEDLNLIKIPSYTTAVKTPAPRTQRSSSTLPTYDASVREPSPPTLMEPPTAHIRNSPRLPGSLANSPPDSLMNGSRIAASHRTVSSIQDDERRLRLMQQRGR</sequence>
<dbReference type="PANTHER" id="PTHR11188:SF17">
    <property type="entry name" value="FI21816P1"/>
    <property type="match status" value="1"/>
</dbReference>
<dbReference type="GO" id="GO:0005886">
    <property type="term" value="C:plasma membrane"/>
    <property type="evidence" value="ECO:0007669"/>
    <property type="project" value="TreeGrafter"/>
</dbReference>
<evidence type="ECO:0000256" key="2">
    <source>
        <dbReference type="ARBA" id="ARBA00022786"/>
    </source>
</evidence>
<dbReference type="GO" id="GO:0031625">
    <property type="term" value="F:ubiquitin protein ligase binding"/>
    <property type="evidence" value="ECO:0007669"/>
    <property type="project" value="TreeGrafter"/>
</dbReference>
<dbReference type="GO" id="GO:0005829">
    <property type="term" value="C:cytosol"/>
    <property type="evidence" value="ECO:0007669"/>
    <property type="project" value="TreeGrafter"/>
</dbReference>
<feature type="compositionally biased region" description="Polar residues" evidence="4">
    <location>
        <begin position="889"/>
        <end position="899"/>
    </location>
</feature>
<proteinExistence type="inferred from homology"/>
<dbReference type="SUPFAM" id="SSF81296">
    <property type="entry name" value="E set domains"/>
    <property type="match status" value="1"/>
</dbReference>
<evidence type="ECO:0000256" key="4">
    <source>
        <dbReference type="SAM" id="MobiDB-lite"/>
    </source>
</evidence>
<keyword evidence="2" id="KW-0833">Ubl conjugation pathway</keyword>
<feature type="compositionally biased region" description="Basic and acidic residues" evidence="4">
    <location>
        <begin position="375"/>
        <end position="384"/>
    </location>
</feature>
<dbReference type="EMBL" id="KN847523">
    <property type="protein sequence ID" value="KIV91859.1"/>
    <property type="molecule type" value="Genomic_DNA"/>
</dbReference>
<evidence type="ECO:0000313" key="6">
    <source>
        <dbReference type="EMBL" id="KIV91859.1"/>
    </source>
</evidence>
<feature type="domain" description="Arrestin C-terminal-like" evidence="5">
    <location>
        <begin position="604"/>
        <end position="756"/>
    </location>
</feature>
<dbReference type="InterPro" id="IPR050357">
    <property type="entry name" value="Arrestin_domain-protein"/>
</dbReference>
<gene>
    <name evidence="6" type="ORF">PV10_06350</name>
</gene>
<keyword evidence="7" id="KW-1185">Reference proteome</keyword>
<dbReference type="AlphaFoldDB" id="A0A0D1ZD41"/>
<dbReference type="InterPro" id="IPR011022">
    <property type="entry name" value="Arrestin_C-like"/>
</dbReference>
<evidence type="ECO:0000256" key="1">
    <source>
        <dbReference type="ARBA" id="ARBA00005298"/>
    </source>
</evidence>
<dbReference type="GO" id="GO:0070086">
    <property type="term" value="P:ubiquitin-dependent endocytosis"/>
    <property type="evidence" value="ECO:0007669"/>
    <property type="project" value="TreeGrafter"/>
</dbReference>
<feature type="region of interest" description="Disordered" evidence="4">
    <location>
        <begin position="862"/>
        <end position="945"/>
    </location>
</feature>
<feature type="compositionally biased region" description="Polar residues" evidence="4">
    <location>
        <begin position="961"/>
        <end position="977"/>
    </location>
</feature>
<dbReference type="GeneID" id="27324195"/>
<comment type="similarity">
    <text evidence="1">Belongs to the arrestin family.</text>
</comment>
<protein>
    <recommendedName>
        <fullName evidence="5">Arrestin C-terminal-like domain-containing protein</fullName>
    </recommendedName>
</protein>
<dbReference type="InterPro" id="IPR014752">
    <property type="entry name" value="Arrestin-like_C"/>
</dbReference>
<feature type="region of interest" description="Disordered" evidence="4">
    <location>
        <begin position="194"/>
        <end position="327"/>
    </location>
</feature>